<dbReference type="STRING" id="1392250.A0A2I2GHV5"/>
<dbReference type="InterPro" id="IPR000073">
    <property type="entry name" value="AB_hydrolase_1"/>
</dbReference>
<dbReference type="InterPro" id="IPR029058">
    <property type="entry name" value="AB_hydrolase_fold"/>
</dbReference>
<evidence type="ECO:0000259" key="2">
    <source>
        <dbReference type="Pfam" id="PF00561"/>
    </source>
</evidence>
<keyword evidence="1" id="KW-1133">Transmembrane helix</keyword>
<sequence length="385" mass="42697">MVDLNQLLAITPAPLLAALTAAIFLALYEHLRHFRKTIQHLPEEPKAGVNIDHEQQPTELPYPVHVFPGGRKIRTVYGMIQVFEWGPETGEKVLLVHGLGTPCIALGDMAKEFVRRGNRVMLFDLFGRGYSETPNDLPHDARLYTTQILLVLSSSPLSWTGSSAFHIVGFSLGGSIAVAFAAYHATMLRSITVICPGGLIRPSHISRRSQVLYSSRFIPEWLRLRLLRRDLEPSTGAPSADVPDAAQGADMDFDAVPISADRPQVRIGDVIRWQLRANPGFVPSYLSTIRGCLVYRRHDHDRMWEALRDELARRRTSDAPPGLPGGRACLILADRDVIVMKDEFLEDLQGLLSAEDVDEHVITGGHEIGVLRGKDVASIAVESWK</sequence>
<dbReference type="Pfam" id="PF00561">
    <property type="entry name" value="Abhydrolase_1"/>
    <property type="match status" value="1"/>
</dbReference>
<proteinExistence type="predicted"/>
<dbReference type="GeneID" id="36554135"/>
<dbReference type="AlphaFoldDB" id="A0A2I2GHV5"/>
<feature type="transmembrane region" description="Helical" evidence="1">
    <location>
        <begin position="6"/>
        <end position="28"/>
    </location>
</feature>
<dbReference type="RefSeq" id="XP_024707767.1">
    <property type="nucleotide sequence ID" value="XM_024846436.1"/>
</dbReference>
<accession>A0A2I2GHV5</accession>
<feature type="domain" description="AB hydrolase-1" evidence="2">
    <location>
        <begin position="93"/>
        <end position="205"/>
    </location>
</feature>
<gene>
    <name evidence="3" type="ORF">P170DRAFT_402688</name>
</gene>
<dbReference type="PANTHER" id="PTHR43689:SF8">
    <property type="entry name" value="ALPHA_BETA-HYDROLASES SUPERFAMILY PROTEIN"/>
    <property type="match status" value="1"/>
</dbReference>
<dbReference type="OrthoDB" id="408373at2759"/>
<organism evidence="3 4">
    <name type="scientific">Aspergillus steynii IBT 23096</name>
    <dbReference type="NCBI Taxonomy" id="1392250"/>
    <lineage>
        <taxon>Eukaryota</taxon>
        <taxon>Fungi</taxon>
        <taxon>Dikarya</taxon>
        <taxon>Ascomycota</taxon>
        <taxon>Pezizomycotina</taxon>
        <taxon>Eurotiomycetes</taxon>
        <taxon>Eurotiomycetidae</taxon>
        <taxon>Eurotiales</taxon>
        <taxon>Aspergillaceae</taxon>
        <taxon>Aspergillus</taxon>
        <taxon>Aspergillus subgen. Circumdati</taxon>
    </lineage>
</organism>
<dbReference type="PRINTS" id="PR00111">
    <property type="entry name" value="ABHYDROLASE"/>
</dbReference>
<dbReference type="VEuPathDB" id="FungiDB:P170DRAFT_402688"/>
<dbReference type="SUPFAM" id="SSF53474">
    <property type="entry name" value="alpha/beta-Hydrolases"/>
    <property type="match status" value="1"/>
</dbReference>
<comment type="caution">
    <text evidence="3">The sequence shown here is derived from an EMBL/GenBank/DDBJ whole genome shotgun (WGS) entry which is preliminary data.</text>
</comment>
<dbReference type="Gene3D" id="3.40.50.1820">
    <property type="entry name" value="alpha/beta hydrolase"/>
    <property type="match status" value="1"/>
</dbReference>
<evidence type="ECO:0000313" key="4">
    <source>
        <dbReference type="Proteomes" id="UP000234275"/>
    </source>
</evidence>
<evidence type="ECO:0000256" key="1">
    <source>
        <dbReference type="SAM" id="Phobius"/>
    </source>
</evidence>
<protein>
    <submittedName>
        <fullName evidence="3">Putative alpha/beta hydrolase</fullName>
    </submittedName>
</protein>
<keyword evidence="1" id="KW-0472">Membrane</keyword>
<dbReference type="GO" id="GO:0016787">
    <property type="term" value="F:hydrolase activity"/>
    <property type="evidence" value="ECO:0007669"/>
    <property type="project" value="UniProtKB-KW"/>
</dbReference>
<reference evidence="3 4" key="1">
    <citation type="submission" date="2016-12" db="EMBL/GenBank/DDBJ databases">
        <title>The genomes of Aspergillus section Nigri reveals drivers in fungal speciation.</title>
        <authorList>
            <consortium name="DOE Joint Genome Institute"/>
            <person name="Vesth T.C."/>
            <person name="Nybo J."/>
            <person name="Theobald S."/>
            <person name="Brandl J."/>
            <person name="Frisvad J.C."/>
            <person name="Nielsen K.F."/>
            <person name="Lyhne E.K."/>
            <person name="Kogle M.E."/>
            <person name="Kuo A."/>
            <person name="Riley R."/>
            <person name="Clum A."/>
            <person name="Nolan M."/>
            <person name="Lipzen A."/>
            <person name="Salamov A."/>
            <person name="Henrissat B."/>
            <person name="Wiebenga A."/>
            <person name="De Vries R.P."/>
            <person name="Grigoriev I.V."/>
            <person name="Mortensen U.H."/>
            <person name="Andersen M.R."/>
            <person name="Baker S.E."/>
        </authorList>
    </citation>
    <scope>NUCLEOTIDE SEQUENCE [LARGE SCALE GENOMIC DNA]</scope>
    <source>
        <strain evidence="3 4">IBT 23096</strain>
    </source>
</reference>
<dbReference type="EMBL" id="MSFO01000002">
    <property type="protein sequence ID" value="PLB52465.1"/>
    <property type="molecule type" value="Genomic_DNA"/>
</dbReference>
<keyword evidence="3" id="KW-0378">Hydrolase</keyword>
<keyword evidence="1" id="KW-0812">Transmembrane</keyword>
<keyword evidence="4" id="KW-1185">Reference proteome</keyword>
<dbReference type="PANTHER" id="PTHR43689">
    <property type="entry name" value="HYDROLASE"/>
    <property type="match status" value="1"/>
</dbReference>
<name>A0A2I2GHV5_9EURO</name>
<evidence type="ECO:0000313" key="3">
    <source>
        <dbReference type="EMBL" id="PLB52465.1"/>
    </source>
</evidence>
<dbReference type="Proteomes" id="UP000234275">
    <property type="component" value="Unassembled WGS sequence"/>
</dbReference>